<dbReference type="EMBL" id="BAAAHU010000003">
    <property type="protein sequence ID" value="GAA1004359.1"/>
    <property type="molecule type" value="Genomic_DNA"/>
</dbReference>
<organism evidence="3 4">
    <name type="scientific">Streptomyces thermogriseus</name>
    <dbReference type="NCBI Taxonomy" id="75292"/>
    <lineage>
        <taxon>Bacteria</taxon>
        <taxon>Bacillati</taxon>
        <taxon>Actinomycetota</taxon>
        <taxon>Actinomycetes</taxon>
        <taxon>Kitasatosporales</taxon>
        <taxon>Streptomycetaceae</taxon>
        <taxon>Streptomyces</taxon>
    </lineage>
</organism>
<comment type="caution">
    <text evidence="3">The sequence shown here is derived from an EMBL/GenBank/DDBJ whole genome shotgun (WGS) entry which is preliminary data.</text>
</comment>
<feature type="compositionally biased region" description="Basic and acidic residues" evidence="1">
    <location>
        <begin position="109"/>
        <end position="119"/>
    </location>
</feature>
<protein>
    <recommendedName>
        <fullName evidence="2">DUF1737 domain-containing protein</fullName>
    </recommendedName>
</protein>
<dbReference type="Pfam" id="PF08410">
    <property type="entry name" value="DUF1737"/>
    <property type="match status" value="1"/>
</dbReference>
<feature type="region of interest" description="Disordered" evidence="1">
    <location>
        <begin position="58"/>
        <end position="119"/>
    </location>
</feature>
<reference evidence="3 4" key="1">
    <citation type="journal article" date="2019" name="Int. J. Syst. Evol. Microbiol.">
        <title>The Global Catalogue of Microorganisms (GCM) 10K type strain sequencing project: providing services to taxonomists for standard genome sequencing and annotation.</title>
        <authorList>
            <consortium name="The Broad Institute Genomics Platform"/>
            <consortium name="The Broad Institute Genome Sequencing Center for Infectious Disease"/>
            <person name="Wu L."/>
            <person name="Ma J."/>
        </authorList>
    </citation>
    <scope>NUCLEOTIDE SEQUENCE [LARGE SCALE GENOMIC DNA]</scope>
    <source>
        <strain evidence="3 4">JCM 11269</strain>
    </source>
</reference>
<dbReference type="InterPro" id="IPR013619">
    <property type="entry name" value="DUF1737"/>
</dbReference>
<name>A0ABN1STP9_9ACTN</name>
<accession>A0ABN1STP9</accession>
<evidence type="ECO:0000259" key="2">
    <source>
        <dbReference type="Pfam" id="PF08410"/>
    </source>
</evidence>
<evidence type="ECO:0000313" key="3">
    <source>
        <dbReference type="EMBL" id="GAA1004359.1"/>
    </source>
</evidence>
<proteinExistence type="predicted"/>
<gene>
    <name evidence="3" type="ORF">GCM10009564_06190</name>
</gene>
<evidence type="ECO:0000313" key="4">
    <source>
        <dbReference type="Proteomes" id="UP001501072"/>
    </source>
</evidence>
<feature type="domain" description="DUF1737" evidence="2">
    <location>
        <begin position="10"/>
        <end position="57"/>
    </location>
</feature>
<feature type="compositionally biased region" description="Basic residues" evidence="1">
    <location>
        <begin position="59"/>
        <end position="69"/>
    </location>
</feature>
<feature type="compositionally biased region" description="Low complexity" evidence="1">
    <location>
        <begin position="70"/>
        <end position="81"/>
    </location>
</feature>
<keyword evidence="4" id="KW-1185">Reference proteome</keyword>
<dbReference type="RefSeq" id="WP_086793018.1">
    <property type="nucleotide sequence ID" value="NZ_BAAAHU010000003.1"/>
</dbReference>
<dbReference type="Proteomes" id="UP001501072">
    <property type="component" value="Unassembled WGS sequence"/>
</dbReference>
<sequence length="119" mass="12761">MTTPPDGLPVYRVPTGPDDAAFCHRASEAPAMGHRLHEGPSITFGKERVIVAQAVVRSGHPRTGNRARPRAPAVRSGAAAGRGRRPEDGRRPRYMPHPRSGPCAIVRTGADETGREDLP</sequence>
<evidence type="ECO:0000256" key="1">
    <source>
        <dbReference type="SAM" id="MobiDB-lite"/>
    </source>
</evidence>